<evidence type="ECO:0000313" key="1">
    <source>
        <dbReference type="EMBL" id="KKM07891.1"/>
    </source>
</evidence>
<name>A0A0F9JQM2_9ZZZZ</name>
<dbReference type="AlphaFoldDB" id="A0A0F9JQM2"/>
<proteinExistence type="predicted"/>
<organism evidence="1">
    <name type="scientific">marine sediment metagenome</name>
    <dbReference type="NCBI Taxonomy" id="412755"/>
    <lineage>
        <taxon>unclassified sequences</taxon>
        <taxon>metagenomes</taxon>
        <taxon>ecological metagenomes</taxon>
    </lineage>
</organism>
<gene>
    <name evidence="1" type="ORF">LCGC14_1729370</name>
</gene>
<protein>
    <submittedName>
        <fullName evidence="1">Uncharacterized protein</fullName>
    </submittedName>
</protein>
<dbReference type="EMBL" id="LAZR01015675">
    <property type="protein sequence ID" value="KKM07891.1"/>
    <property type="molecule type" value="Genomic_DNA"/>
</dbReference>
<reference evidence="1" key="1">
    <citation type="journal article" date="2015" name="Nature">
        <title>Complex archaea that bridge the gap between prokaryotes and eukaryotes.</title>
        <authorList>
            <person name="Spang A."/>
            <person name="Saw J.H."/>
            <person name="Jorgensen S.L."/>
            <person name="Zaremba-Niedzwiedzka K."/>
            <person name="Martijn J."/>
            <person name="Lind A.E."/>
            <person name="van Eijk R."/>
            <person name="Schleper C."/>
            <person name="Guy L."/>
            <person name="Ettema T.J."/>
        </authorList>
    </citation>
    <scope>NUCLEOTIDE SEQUENCE</scope>
</reference>
<sequence>MPDGARAYSQQIFNESGYILMYPQIGSEPVIQGAPPNPYAESSIQEYPLGTKLIQAERIWRYCKNGGTGLNIAAPISSAPAVDADQQEDIVCSTDSPIGSYSLWLKSTAALDTSPNDEKNTFAEGYVHVNDGTGQGQIYKIKSNDAFSGTDDNEEFILYDALTIATVAADTEFGLIMSPYSRVVVCPTAATMGMCLGVPMIPVTTSYYFWSQTGGPASVVPQAAIALGNYVIVGTTAGKGNIISAVTTEYIIGWPLTPGIADTEEMMVYLTLDS</sequence>
<accession>A0A0F9JQM2</accession>
<comment type="caution">
    <text evidence="1">The sequence shown here is derived from an EMBL/GenBank/DDBJ whole genome shotgun (WGS) entry which is preliminary data.</text>
</comment>